<evidence type="ECO:0000313" key="13">
    <source>
        <dbReference type="EMBL" id="QPP10424.1"/>
    </source>
</evidence>
<comment type="subcellular location">
    <subcellularLocation>
        <location evidence="1">Cell membrane</location>
        <topology evidence="1">Multi-pass membrane protein</topology>
    </subcellularLocation>
</comment>
<dbReference type="InterPro" id="IPR005828">
    <property type="entry name" value="MFS_sugar_transport-like"/>
</dbReference>
<feature type="transmembrane region" description="Helical" evidence="11">
    <location>
        <begin position="103"/>
        <end position="127"/>
    </location>
</feature>
<feature type="transmembrane region" description="Helical" evidence="11">
    <location>
        <begin position="38"/>
        <end position="61"/>
    </location>
</feature>
<evidence type="ECO:0000256" key="2">
    <source>
        <dbReference type="ARBA" id="ARBA00008240"/>
    </source>
</evidence>
<feature type="transmembrane region" description="Helical" evidence="11">
    <location>
        <begin position="173"/>
        <end position="192"/>
    </location>
</feature>
<dbReference type="GO" id="GO:0015293">
    <property type="term" value="F:symporter activity"/>
    <property type="evidence" value="ECO:0007669"/>
    <property type="project" value="UniProtKB-KW"/>
</dbReference>
<evidence type="ECO:0000256" key="10">
    <source>
        <dbReference type="ARBA" id="ARBA00039918"/>
    </source>
</evidence>
<feature type="transmembrane region" description="Helical" evidence="11">
    <location>
        <begin position="73"/>
        <end position="97"/>
    </location>
</feature>
<feature type="transmembrane region" description="Helical" evidence="11">
    <location>
        <begin position="147"/>
        <end position="167"/>
    </location>
</feature>
<evidence type="ECO:0000256" key="7">
    <source>
        <dbReference type="ARBA" id="ARBA00022989"/>
    </source>
</evidence>
<feature type="transmembrane region" description="Helical" evidence="11">
    <location>
        <begin position="293"/>
        <end position="312"/>
    </location>
</feature>
<keyword evidence="3" id="KW-0813">Transport</keyword>
<feature type="transmembrane region" description="Helical" evidence="11">
    <location>
        <begin position="230"/>
        <end position="250"/>
    </location>
</feature>
<dbReference type="EMBL" id="CP048882">
    <property type="protein sequence ID" value="QPP10424.1"/>
    <property type="molecule type" value="Genomic_DNA"/>
</dbReference>
<dbReference type="PANTHER" id="PTHR43528:SF1">
    <property type="entry name" value="ALPHA-KETOGLUTARATE PERMEASE"/>
    <property type="match status" value="1"/>
</dbReference>
<dbReference type="AlphaFoldDB" id="A0A7T1TCF0"/>
<dbReference type="Pfam" id="PF07690">
    <property type="entry name" value="MFS_1"/>
    <property type="match status" value="1"/>
</dbReference>
<dbReference type="PANTHER" id="PTHR43528">
    <property type="entry name" value="ALPHA-KETOGLUTARATE PERMEASE"/>
    <property type="match status" value="1"/>
</dbReference>
<organism evidence="13 14">
    <name type="scientific">Streptomyces bathyalis</name>
    <dbReference type="NCBI Taxonomy" id="2710756"/>
    <lineage>
        <taxon>Bacteria</taxon>
        <taxon>Bacillati</taxon>
        <taxon>Actinomycetota</taxon>
        <taxon>Actinomycetes</taxon>
        <taxon>Kitasatosporales</taxon>
        <taxon>Streptomycetaceae</taxon>
        <taxon>Streptomyces</taxon>
    </lineage>
</organism>
<comment type="function">
    <text evidence="9">May be a proton symporter involved in the uptake of osmolytes such as proline and glycine betaine.</text>
</comment>
<gene>
    <name evidence="13" type="ORF">G4Z16_05080</name>
</gene>
<reference evidence="14" key="1">
    <citation type="submission" date="2020-02" db="EMBL/GenBank/DDBJ databases">
        <title>Streptomyces sp. ASO4wet.</title>
        <authorList>
            <person name="Risdian C."/>
            <person name="Landwehr W."/>
            <person name="Schupp P."/>
            <person name="Wink J."/>
        </authorList>
    </citation>
    <scope>NUCLEOTIDE SEQUENCE [LARGE SCALE GENOMIC DNA]</scope>
    <source>
        <strain evidence="14">ASO4wet</strain>
    </source>
</reference>
<sequence>MIAAGAIGSVVEYFDFAVYGYVATILATHFFVSGDSQAGLLATLATFALAFVLRPVGGIVFGHFGDRFGRKNALAATVVLMAAASGLIGILPTYAAMGVGATALLVLARCAQGIAAGGELGGAASFVAEHSPSARRGLYCSTTQTGALAGALAAALTVSLLTTTLGASAMSDWGWRLPFLIAIPLGVVGLWIRSRLSDTPHFQLVAEQGEKVRAPVVQTFRAHGGALARCVGLSILLFSAYYVFYVYVSIHLQKVVGLSADLAFWSTTATLAVSTLLMPFFGALTDRVGRRPVFISASVAGVLLPVPGFMLFDAGTGWAVVSHVLLGLIDAALMGAAFSTFAELFPTRVRYTGIALGFNIGSAVAGGSAPYICTWLVDVTGSPVAPAWFVMGTALVTLVTAFTLRETSGTELRDV</sequence>
<evidence type="ECO:0000256" key="1">
    <source>
        <dbReference type="ARBA" id="ARBA00004651"/>
    </source>
</evidence>
<keyword evidence="5 11" id="KW-0812">Transmembrane</keyword>
<accession>A0A7T1TCF0</accession>
<dbReference type="InterPro" id="IPR011701">
    <property type="entry name" value="MFS"/>
</dbReference>
<evidence type="ECO:0000256" key="8">
    <source>
        <dbReference type="ARBA" id="ARBA00023136"/>
    </source>
</evidence>
<evidence type="ECO:0000256" key="6">
    <source>
        <dbReference type="ARBA" id="ARBA00022847"/>
    </source>
</evidence>
<feature type="domain" description="Major facilitator superfamily (MFS) profile" evidence="12">
    <location>
        <begin position="1"/>
        <end position="409"/>
    </location>
</feature>
<keyword evidence="14" id="KW-1185">Reference proteome</keyword>
<name>A0A7T1TCF0_9ACTN</name>
<comment type="similarity">
    <text evidence="2">Belongs to the major facilitator superfamily. Metabolite:H+ Symporter (MHS) family (TC 2.A.1.6) family.</text>
</comment>
<evidence type="ECO:0000256" key="9">
    <source>
        <dbReference type="ARBA" id="ARBA00037295"/>
    </source>
</evidence>
<dbReference type="Pfam" id="PF00083">
    <property type="entry name" value="Sugar_tr"/>
    <property type="match status" value="1"/>
</dbReference>
<dbReference type="GO" id="GO:0005886">
    <property type="term" value="C:plasma membrane"/>
    <property type="evidence" value="ECO:0007669"/>
    <property type="project" value="UniProtKB-SubCell"/>
</dbReference>
<dbReference type="FunFam" id="1.20.1250.20:FF:000001">
    <property type="entry name" value="Dicarboxylate MFS transporter"/>
    <property type="match status" value="1"/>
</dbReference>
<evidence type="ECO:0000256" key="3">
    <source>
        <dbReference type="ARBA" id="ARBA00022448"/>
    </source>
</evidence>
<keyword evidence="6" id="KW-0769">Symport</keyword>
<evidence type="ECO:0000256" key="11">
    <source>
        <dbReference type="SAM" id="Phobius"/>
    </source>
</evidence>
<dbReference type="InterPro" id="IPR051084">
    <property type="entry name" value="H+-coupled_symporters"/>
</dbReference>
<protein>
    <recommendedName>
        <fullName evidence="10">Putative proline/betaine transporter</fullName>
    </recommendedName>
</protein>
<proteinExistence type="inferred from homology"/>
<feature type="transmembrane region" description="Helical" evidence="11">
    <location>
        <begin position="262"/>
        <end position="281"/>
    </location>
</feature>
<evidence type="ECO:0000256" key="4">
    <source>
        <dbReference type="ARBA" id="ARBA00022475"/>
    </source>
</evidence>
<dbReference type="InterPro" id="IPR036259">
    <property type="entry name" value="MFS_trans_sf"/>
</dbReference>
<dbReference type="PROSITE" id="PS50850">
    <property type="entry name" value="MFS"/>
    <property type="match status" value="1"/>
</dbReference>
<evidence type="ECO:0000256" key="5">
    <source>
        <dbReference type="ARBA" id="ARBA00022692"/>
    </source>
</evidence>
<dbReference type="SUPFAM" id="SSF103473">
    <property type="entry name" value="MFS general substrate transporter"/>
    <property type="match status" value="1"/>
</dbReference>
<keyword evidence="4" id="KW-1003">Cell membrane</keyword>
<evidence type="ECO:0000313" key="14">
    <source>
        <dbReference type="Proteomes" id="UP000595046"/>
    </source>
</evidence>
<dbReference type="KEGG" id="sbat:G4Z16_05080"/>
<dbReference type="Gene3D" id="1.20.1250.20">
    <property type="entry name" value="MFS general substrate transporter like domains"/>
    <property type="match status" value="2"/>
</dbReference>
<feature type="transmembrane region" description="Helical" evidence="11">
    <location>
        <begin position="318"/>
        <end position="342"/>
    </location>
</feature>
<evidence type="ECO:0000259" key="12">
    <source>
        <dbReference type="PROSITE" id="PS50850"/>
    </source>
</evidence>
<dbReference type="InterPro" id="IPR020846">
    <property type="entry name" value="MFS_dom"/>
</dbReference>
<feature type="transmembrane region" description="Helical" evidence="11">
    <location>
        <begin position="383"/>
        <end position="404"/>
    </location>
</feature>
<dbReference type="Proteomes" id="UP000595046">
    <property type="component" value="Chromosome"/>
</dbReference>
<feature type="transmembrane region" description="Helical" evidence="11">
    <location>
        <begin position="12"/>
        <end position="32"/>
    </location>
</feature>
<keyword evidence="7 11" id="KW-1133">Transmembrane helix</keyword>
<keyword evidence="8 11" id="KW-0472">Membrane</keyword>
<feature type="transmembrane region" description="Helical" evidence="11">
    <location>
        <begin position="354"/>
        <end position="377"/>
    </location>
</feature>